<dbReference type="Gene3D" id="1.10.760.10">
    <property type="entry name" value="Cytochrome c-like domain"/>
    <property type="match status" value="1"/>
</dbReference>
<reference evidence="9 10" key="1">
    <citation type="submission" date="2019-03" db="EMBL/GenBank/DDBJ databases">
        <title>Sapientia aquatica gen. nov., sp. nov., isolated from a crater lake.</title>
        <authorList>
            <person name="Felfoldi T."/>
            <person name="Szabo A."/>
            <person name="Toth E."/>
            <person name="Schumann P."/>
            <person name="Keki Z."/>
            <person name="Marialigeti K."/>
            <person name="Mathe I."/>
        </authorList>
    </citation>
    <scope>NUCLEOTIDE SEQUENCE [LARGE SCALE GENOMIC DNA]</scope>
    <source>
        <strain evidence="9 10">SA-152</strain>
    </source>
</reference>
<keyword evidence="7" id="KW-0472">Membrane</keyword>
<organism evidence="9 10">
    <name type="scientific">Sapientia aquatica</name>
    <dbReference type="NCBI Taxonomy" id="1549640"/>
    <lineage>
        <taxon>Bacteria</taxon>
        <taxon>Pseudomonadati</taxon>
        <taxon>Pseudomonadota</taxon>
        <taxon>Betaproteobacteria</taxon>
        <taxon>Burkholderiales</taxon>
        <taxon>Oxalobacteraceae</taxon>
        <taxon>Sapientia</taxon>
    </lineage>
</organism>
<evidence type="ECO:0000256" key="5">
    <source>
        <dbReference type="ARBA" id="ARBA00023004"/>
    </source>
</evidence>
<keyword evidence="2 6" id="KW-0349">Heme</keyword>
<dbReference type="EMBL" id="SMYL01000004">
    <property type="protein sequence ID" value="TDK65887.1"/>
    <property type="molecule type" value="Genomic_DNA"/>
</dbReference>
<dbReference type="PRINTS" id="PR00607">
    <property type="entry name" value="CYTCHROMECIE"/>
</dbReference>
<dbReference type="InterPro" id="IPR002323">
    <property type="entry name" value="Cyt_CIE"/>
</dbReference>
<feature type="domain" description="Cytochrome c" evidence="8">
    <location>
        <begin position="79"/>
        <end position="159"/>
    </location>
</feature>
<evidence type="ECO:0000259" key="8">
    <source>
        <dbReference type="PROSITE" id="PS51007"/>
    </source>
</evidence>
<keyword evidence="5 6" id="KW-0408">Iron</keyword>
<dbReference type="AlphaFoldDB" id="A0A4R5W2A9"/>
<keyword evidence="7" id="KW-1133">Transmembrane helix</keyword>
<dbReference type="OrthoDB" id="9814708at2"/>
<dbReference type="PANTHER" id="PTHR40942:SF4">
    <property type="entry name" value="CYTOCHROME C5"/>
    <property type="match status" value="1"/>
</dbReference>
<gene>
    <name evidence="9" type="ORF">E2I14_09775</name>
</gene>
<dbReference type="InterPro" id="IPR009056">
    <property type="entry name" value="Cyt_c-like_dom"/>
</dbReference>
<dbReference type="GO" id="GO:0020037">
    <property type="term" value="F:heme binding"/>
    <property type="evidence" value="ECO:0007669"/>
    <property type="project" value="InterPro"/>
</dbReference>
<accession>A0A4R5W2A9</accession>
<dbReference type="Pfam" id="PF13442">
    <property type="entry name" value="Cytochrome_CBB3"/>
    <property type="match status" value="1"/>
</dbReference>
<dbReference type="GO" id="GO:0009055">
    <property type="term" value="F:electron transfer activity"/>
    <property type="evidence" value="ECO:0007669"/>
    <property type="project" value="InterPro"/>
</dbReference>
<comment type="caution">
    <text evidence="9">The sequence shown here is derived from an EMBL/GenBank/DDBJ whole genome shotgun (WGS) entry which is preliminary data.</text>
</comment>
<dbReference type="Proteomes" id="UP000294829">
    <property type="component" value="Unassembled WGS sequence"/>
</dbReference>
<sequence>MSDAHDEHESAIKTPKQLIVAVIAAFVVPIICIVLLVQFVTSDKLPNAGADAQTPEAIAARIQPVSDVGYTFKDASGPKQLLSGEELYKSTCSACHGAGVAGAPKFGDASAWAPRLKAGYDTVVGHALHGLNAMPAKGGNPDLDDVEVARAVVYMANNSGGSFKEPEVKEVAAAPAAEAAK</sequence>
<keyword evidence="4" id="KW-0249">Electron transport</keyword>
<proteinExistence type="predicted"/>
<keyword evidence="7" id="KW-0812">Transmembrane</keyword>
<dbReference type="RefSeq" id="WP_133327932.1">
    <property type="nucleotide sequence ID" value="NZ_SMYL01000004.1"/>
</dbReference>
<protein>
    <submittedName>
        <fullName evidence="9">Cytochrome c5 family protein</fullName>
    </submittedName>
</protein>
<dbReference type="PANTHER" id="PTHR40942">
    <property type="match status" value="1"/>
</dbReference>
<feature type="transmembrane region" description="Helical" evidence="7">
    <location>
        <begin position="18"/>
        <end position="40"/>
    </location>
</feature>
<dbReference type="SUPFAM" id="SSF46626">
    <property type="entry name" value="Cytochrome c"/>
    <property type="match status" value="1"/>
</dbReference>
<dbReference type="PROSITE" id="PS51007">
    <property type="entry name" value="CYTC"/>
    <property type="match status" value="1"/>
</dbReference>
<evidence type="ECO:0000313" key="9">
    <source>
        <dbReference type="EMBL" id="TDK65887.1"/>
    </source>
</evidence>
<evidence type="ECO:0000256" key="1">
    <source>
        <dbReference type="ARBA" id="ARBA00022448"/>
    </source>
</evidence>
<evidence type="ECO:0000256" key="7">
    <source>
        <dbReference type="SAM" id="Phobius"/>
    </source>
</evidence>
<keyword evidence="1" id="KW-0813">Transport</keyword>
<dbReference type="InterPro" id="IPR036909">
    <property type="entry name" value="Cyt_c-like_dom_sf"/>
</dbReference>
<name>A0A4R5W2A9_9BURK</name>
<evidence type="ECO:0000256" key="2">
    <source>
        <dbReference type="ARBA" id="ARBA00022617"/>
    </source>
</evidence>
<evidence type="ECO:0000256" key="4">
    <source>
        <dbReference type="ARBA" id="ARBA00022982"/>
    </source>
</evidence>
<keyword evidence="10" id="KW-1185">Reference proteome</keyword>
<evidence type="ECO:0000256" key="3">
    <source>
        <dbReference type="ARBA" id="ARBA00022723"/>
    </source>
</evidence>
<dbReference type="GO" id="GO:0005506">
    <property type="term" value="F:iron ion binding"/>
    <property type="evidence" value="ECO:0007669"/>
    <property type="project" value="InterPro"/>
</dbReference>
<evidence type="ECO:0000313" key="10">
    <source>
        <dbReference type="Proteomes" id="UP000294829"/>
    </source>
</evidence>
<evidence type="ECO:0000256" key="6">
    <source>
        <dbReference type="PROSITE-ProRule" id="PRU00433"/>
    </source>
</evidence>
<keyword evidence="3 6" id="KW-0479">Metal-binding</keyword>